<evidence type="ECO:0000256" key="2">
    <source>
        <dbReference type="ARBA" id="ARBA00010617"/>
    </source>
</evidence>
<dbReference type="PANTHER" id="PTHR24296">
    <property type="entry name" value="CYTOCHROME P450"/>
    <property type="match status" value="1"/>
</dbReference>
<dbReference type="SUPFAM" id="SSF48264">
    <property type="entry name" value="Cytochrome P450"/>
    <property type="match status" value="1"/>
</dbReference>
<evidence type="ECO:0000313" key="10">
    <source>
        <dbReference type="EMBL" id="VVB00043.1"/>
    </source>
</evidence>
<dbReference type="GO" id="GO:0016705">
    <property type="term" value="F:oxidoreductase activity, acting on paired donors, with incorporation or reduction of molecular oxygen"/>
    <property type="evidence" value="ECO:0007669"/>
    <property type="project" value="InterPro"/>
</dbReference>
<name>A0A565BFR1_9BRAS</name>
<dbReference type="EMBL" id="CABITT030000004">
    <property type="protein sequence ID" value="VVB00043.1"/>
    <property type="molecule type" value="Genomic_DNA"/>
</dbReference>
<dbReference type="OrthoDB" id="1113386at2759"/>
<keyword evidence="8" id="KW-1133">Transmembrane helix</keyword>
<dbReference type="Gene3D" id="1.10.630.10">
    <property type="entry name" value="Cytochrome P450"/>
    <property type="match status" value="1"/>
</dbReference>
<proteinExistence type="inferred from homology"/>
<evidence type="ECO:0000313" key="9">
    <source>
        <dbReference type="EMBL" id="VVB00016.1"/>
    </source>
</evidence>
<keyword evidence="7" id="KW-0503">Monooxygenase</keyword>
<keyword evidence="4" id="KW-0479">Metal-binding</keyword>
<evidence type="ECO:0000256" key="3">
    <source>
        <dbReference type="ARBA" id="ARBA00022617"/>
    </source>
</evidence>
<accession>A0A565BFR1</accession>
<keyword evidence="6" id="KW-0408">Iron</keyword>
<evidence type="ECO:0000256" key="6">
    <source>
        <dbReference type="ARBA" id="ARBA00023004"/>
    </source>
</evidence>
<evidence type="ECO:0000256" key="5">
    <source>
        <dbReference type="ARBA" id="ARBA00023002"/>
    </source>
</evidence>
<keyword evidence="8" id="KW-0812">Transmembrane</keyword>
<evidence type="ECO:0000256" key="7">
    <source>
        <dbReference type="ARBA" id="ARBA00023033"/>
    </source>
</evidence>
<keyword evidence="11" id="KW-1185">Reference proteome</keyword>
<dbReference type="GO" id="GO:0005506">
    <property type="term" value="F:iron ion binding"/>
    <property type="evidence" value="ECO:0007669"/>
    <property type="project" value="InterPro"/>
</dbReference>
<protein>
    <recommendedName>
        <fullName evidence="12">Cytochrome P450</fullName>
    </recommendedName>
</protein>
<dbReference type="InterPro" id="IPR036396">
    <property type="entry name" value="Cyt_P450_sf"/>
</dbReference>
<evidence type="ECO:0000256" key="1">
    <source>
        <dbReference type="ARBA" id="ARBA00001971"/>
    </source>
</evidence>
<comment type="cofactor">
    <cofactor evidence="1">
        <name>heme</name>
        <dbReference type="ChEBI" id="CHEBI:30413"/>
    </cofactor>
</comment>
<dbReference type="Proteomes" id="UP000489600">
    <property type="component" value="Unassembled WGS sequence"/>
</dbReference>
<keyword evidence="3" id="KW-0349">Heme</keyword>
<gene>
    <name evidence="9" type="ORF">ANE_LOCUS10460</name>
    <name evidence="10" type="ORF">ANE_LOCUS10487</name>
</gene>
<sequence>MSMIGLLEVFIAFLFFFVFQCFFFHTKSDAGPILKEWPFLRMPPGMLVQLPRIYDWTVEVLEATGLTFSFKGPWCTGTDLLFTADPRNINHILSSNFGNYPKGPEFKKIFDVLGDGILAVDLELWVELRK</sequence>
<feature type="transmembrane region" description="Helical" evidence="8">
    <location>
        <begin position="6"/>
        <end position="25"/>
    </location>
</feature>
<comment type="similarity">
    <text evidence="2">Belongs to the cytochrome P450 family.</text>
</comment>
<dbReference type="AlphaFoldDB" id="A0A565BFR1"/>
<evidence type="ECO:0000256" key="4">
    <source>
        <dbReference type="ARBA" id="ARBA00022723"/>
    </source>
</evidence>
<evidence type="ECO:0008006" key="12">
    <source>
        <dbReference type="Google" id="ProtNLM"/>
    </source>
</evidence>
<reference evidence="9 11" key="1">
    <citation type="submission" date="2019-07" db="EMBL/GenBank/DDBJ databases">
        <authorList>
            <person name="Dittberner H."/>
        </authorList>
    </citation>
    <scope>NUCLEOTIDE SEQUENCE [LARGE SCALE GENOMIC DNA]</scope>
</reference>
<organism evidence="9 11">
    <name type="scientific">Arabis nemorensis</name>
    <dbReference type="NCBI Taxonomy" id="586526"/>
    <lineage>
        <taxon>Eukaryota</taxon>
        <taxon>Viridiplantae</taxon>
        <taxon>Streptophyta</taxon>
        <taxon>Embryophyta</taxon>
        <taxon>Tracheophyta</taxon>
        <taxon>Spermatophyta</taxon>
        <taxon>Magnoliopsida</taxon>
        <taxon>eudicotyledons</taxon>
        <taxon>Gunneridae</taxon>
        <taxon>Pentapetalae</taxon>
        <taxon>rosids</taxon>
        <taxon>malvids</taxon>
        <taxon>Brassicales</taxon>
        <taxon>Brassicaceae</taxon>
        <taxon>Arabideae</taxon>
        <taxon>Arabis</taxon>
    </lineage>
</organism>
<evidence type="ECO:0000313" key="11">
    <source>
        <dbReference type="Proteomes" id="UP000489600"/>
    </source>
</evidence>
<dbReference type="EMBL" id="CABITT030000004">
    <property type="protein sequence ID" value="VVB00016.1"/>
    <property type="molecule type" value="Genomic_DNA"/>
</dbReference>
<evidence type="ECO:0000256" key="8">
    <source>
        <dbReference type="SAM" id="Phobius"/>
    </source>
</evidence>
<dbReference type="GO" id="GO:0020037">
    <property type="term" value="F:heme binding"/>
    <property type="evidence" value="ECO:0007669"/>
    <property type="project" value="InterPro"/>
</dbReference>
<dbReference type="GO" id="GO:0004497">
    <property type="term" value="F:monooxygenase activity"/>
    <property type="evidence" value="ECO:0007669"/>
    <property type="project" value="UniProtKB-KW"/>
</dbReference>
<keyword evidence="8" id="KW-0472">Membrane</keyword>
<keyword evidence="5" id="KW-0560">Oxidoreductase</keyword>